<dbReference type="OrthoDB" id="85977at2157"/>
<accession>A0A1N7GGL5</accession>
<evidence type="ECO:0000256" key="1">
    <source>
        <dbReference type="SAM" id="MobiDB-lite"/>
    </source>
</evidence>
<dbReference type="PROSITE" id="PS51257">
    <property type="entry name" value="PROKAR_LIPOPROTEIN"/>
    <property type="match status" value="1"/>
</dbReference>
<dbReference type="RefSeq" id="WP_076610051.1">
    <property type="nucleotide sequence ID" value="NZ_FTNR01000012.1"/>
</dbReference>
<name>A0A1N7GGL5_9EURY</name>
<evidence type="ECO:0000313" key="3">
    <source>
        <dbReference type="Proteomes" id="UP000185936"/>
    </source>
</evidence>
<dbReference type="EMBL" id="FTNR01000012">
    <property type="protein sequence ID" value="SIS11658.1"/>
    <property type="molecule type" value="Genomic_DNA"/>
</dbReference>
<keyword evidence="3" id="KW-1185">Reference proteome</keyword>
<proteinExistence type="predicted"/>
<dbReference type="Proteomes" id="UP000185936">
    <property type="component" value="Unassembled WGS sequence"/>
</dbReference>
<sequence length="483" mass="53183">MQRSRLALFAVVALVVLSGCTLPQSPDQFDTDRELGAVGDYTHDDTFAFDDNEALTADQLEAVKYRSMARIEVVRELKFKHDVELEVISRDEYLSQRGEPESASPFLNELWRGAFVVDGETDANRARNDLYGTAVQGYYTNDRIVIVADTADGIRIDRETLVHELVHALQDQHFGLERRGETIDERRAELGLLEGEANYVPHLYEQRCGTTWQCLSDHERPAADDGPATDRPFNVGLFLSIYAPYAEGPPFVAHLHDRDGWAAVDRAHENHPTSTSQLIHPERYPDDGPVAVEIPDRSSDDWVPYSPDGDPHTETIGEATLFATLWANGVIDRPLSEGSTELSPYNYSHPATDGWAGDTFQVYLDTTDESRTGHVWTLVWQRDADAEAFADAYRTLLETRGGAPVNAVDDAYRIPDSEPFGGAYRVTVSGDTVEIVGAPLAIDLEEIHASETDSPERGAVETAAPGIPSSVTMPSPAVALGDG</sequence>
<feature type="compositionally biased region" description="Basic and acidic residues" evidence="1">
    <location>
        <begin position="450"/>
        <end position="459"/>
    </location>
</feature>
<protein>
    <recommendedName>
        <fullName evidence="4">Lipoprotein</fullName>
    </recommendedName>
</protein>
<feature type="region of interest" description="Disordered" evidence="1">
    <location>
        <begin position="450"/>
        <end position="483"/>
    </location>
</feature>
<reference evidence="3" key="1">
    <citation type="submission" date="2017-01" db="EMBL/GenBank/DDBJ databases">
        <authorList>
            <person name="Varghese N."/>
            <person name="Submissions S."/>
        </authorList>
    </citation>
    <scope>NUCLEOTIDE SEQUENCE [LARGE SCALE GENOMIC DNA]</scope>
    <source>
        <strain evidence="3">type strain: HArc-</strain>
    </source>
</reference>
<evidence type="ECO:0000313" key="2">
    <source>
        <dbReference type="EMBL" id="SIS11658.1"/>
    </source>
</evidence>
<evidence type="ECO:0008006" key="4">
    <source>
        <dbReference type="Google" id="ProtNLM"/>
    </source>
</evidence>
<organism evidence="2 3">
    <name type="scientific">Natronorubrum thiooxidans</name>
    <dbReference type="NCBI Taxonomy" id="308853"/>
    <lineage>
        <taxon>Archaea</taxon>
        <taxon>Methanobacteriati</taxon>
        <taxon>Methanobacteriota</taxon>
        <taxon>Stenosarchaea group</taxon>
        <taxon>Halobacteria</taxon>
        <taxon>Halobacteriales</taxon>
        <taxon>Natrialbaceae</taxon>
        <taxon>Natronorubrum</taxon>
    </lineage>
</organism>
<dbReference type="STRING" id="308853.SAMN05421752_11220"/>
<dbReference type="NCBIfam" id="NF038145">
    <property type="entry name" value="Hvo_1808_fam"/>
    <property type="match status" value="1"/>
</dbReference>
<gene>
    <name evidence="2" type="ORF">SAMN05421752_11220</name>
</gene>
<dbReference type="InterPro" id="IPR047792">
    <property type="entry name" value="Hvo_1808-like"/>
</dbReference>
<dbReference type="AlphaFoldDB" id="A0A1N7GGL5"/>